<dbReference type="CDD" id="cd16922">
    <property type="entry name" value="HATPase_EvgS-ArcB-TorS-like"/>
    <property type="match status" value="1"/>
</dbReference>
<dbReference type="PRINTS" id="PR00344">
    <property type="entry name" value="BCTRLSENSOR"/>
</dbReference>
<dbReference type="SUPFAM" id="SSF47384">
    <property type="entry name" value="Homodimeric domain of signal transducing histidine kinase"/>
    <property type="match status" value="1"/>
</dbReference>
<keyword evidence="8" id="KW-0547">Nucleotide-binding</keyword>
<keyword evidence="13" id="KW-0472">Membrane</keyword>
<gene>
    <name evidence="18" type="primary">rcsC_112</name>
    <name evidence="18" type="ORF">SDC9_44054</name>
</gene>
<dbReference type="PROSITE" id="PS50110">
    <property type="entry name" value="RESPONSE_REGULATORY"/>
    <property type="match status" value="1"/>
</dbReference>
<dbReference type="EMBL" id="VSSQ01000577">
    <property type="protein sequence ID" value="MPL97859.1"/>
    <property type="molecule type" value="Genomic_DNA"/>
</dbReference>
<evidence type="ECO:0000256" key="1">
    <source>
        <dbReference type="ARBA" id="ARBA00000085"/>
    </source>
</evidence>
<accession>A0A644W2A7</accession>
<dbReference type="SUPFAM" id="SSF52172">
    <property type="entry name" value="CheY-like"/>
    <property type="match status" value="1"/>
</dbReference>
<dbReference type="Gene3D" id="1.20.120.160">
    <property type="entry name" value="HPT domain"/>
    <property type="match status" value="1"/>
</dbReference>
<dbReference type="InterPro" id="IPR008207">
    <property type="entry name" value="Sig_transdc_His_kin_Hpt_dom"/>
</dbReference>
<evidence type="ECO:0000259" key="15">
    <source>
        <dbReference type="PROSITE" id="PS50109"/>
    </source>
</evidence>
<evidence type="ECO:0000256" key="9">
    <source>
        <dbReference type="ARBA" id="ARBA00022777"/>
    </source>
</evidence>
<evidence type="ECO:0000256" key="5">
    <source>
        <dbReference type="ARBA" id="ARBA00022553"/>
    </source>
</evidence>
<dbReference type="GO" id="GO:0000155">
    <property type="term" value="F:phosphorelay sensor kinase activity"/>
    <property type="evidence" value="ECO:0007669"/>
    <property type="project" value="InterPro"/>
</dbReference>
<keyword evidence="12" id="KW-0902">Two-component regulatory system</keyword>
<keyword evidence="7" id="KW-0812">Transmembrane</keyword>
<dbReference type="InterPro" id="IPR001789">
    <property type="entry name" value="Sig_transdc_resp-reg_receiver"/>
</dbReference>
<dbReference type="FunFam" id="1.10.287.130:FF:000001">
    <property type="entry name" value="Two-component sensor histidine kinase"/>
    <property type="match status" value="1"/>
</dbReference>
<keyword evidence="11" id="KW-1133">Transmembrane helix</keyword>
<evidence type="ECO:0000259" key="17">
    <source>
        <dbReference type="PROSITE" id="PS50894"/>
    </source>
</evidence>
<keyword evidence="14" id="KW-0175">Coiled coil</keyword>
<dbReference type="Pfam" id="PF00072">
    <property type="entry name" value="Response_reg"/>
    <property type="match status" value="1"/>
</dbReference>
<dbReference type="InterPro" id="IPR003661">
    <property type="entry name" value="HisK_dim/P_dom"/>
</dbReference>
<dbReference type="PANTHER" id="PTHR45339:SF1">
    <property type="entry name" value="HYBRID SIGNAL TRANSDUCTION HISTIDINE KINASE J"/>
    <property type="match status" value="1"/>
</dbReference>
<dbReference type="Gene3D" id="3.40.50.2300">
    <property type="match status" value="1"/>
</dbReference>
<evidence type="ECO:0000256" key="6">
    <source>
        <dbReference type="ARBA" id="ARBA00022679"/>
    </source>
</evidence>
<dbReference type="InterPro" id="IPR003594">
    <property type="entry name" value="HATPase_dom"/>
</dbReference>
<evidence type="ECO:0000256" key="12">
    <source>
        <dbReference type="ARBA" id="ARBA00023012"/>
    </source>
</evidence>
<sequence>MMSGDVMEKMKERLAILTREREAAKRLLESAVDSLGFSVVVDEEFSFHSLFEECARKVRSFISFESLAFIVFSHDGLDMSLEFCDPPSGISFFEKEMLPLVEDRTFAWAVDRNRPVIVTATDGKGQILLHSMTTQNRTMGMFMGYLGEDDADILDLSFAFLTVVLSTAAGLLQNAELYTVIRGLNSELSKKIERLEESERSLAEAMRARDTFLANVSHEIRTPLNGIIGMASLLEDTALDSRQADMVRILRDESSSLLRLINDLLDFSRIEAGKLSFEDAPFDFPEFWNSIRDSFLPRARQKNLRFRMDLTGQVPAAVSGDSLRIRQVFGNIIGNALKFTSKGEVSVLGEILPGDGRQCLLKVDVRDTGIGISAEQAGRLFRPFVQGDPSTTRKYGGTGLGLVISKRLVEGMGGTISIEPEDEQGAHFRFSLPLKILPGKTRERDGAAGTAIGFPPGYSVLVVEDNETSRMVAVSLLEKMGVPVIETAENGAVAIEKLSSRRYDLVLMDIQMPVMDGLEAVAAIRDSSSSVLDREVPVAAMTANTLPADREKYLSAGMTDYISKPVLPEELARLLLKSLGVENLRNADRDGGNEKSIFRKDLLLKRMGGDEKLCERTIMLFVEDSLKLAEDLAALIQSGDFDEARMKAHTLRGAAANVESREIMAAAAAVEEAAAAGKGSEARALMPDVFAARTRFLAEVLGSEDKHRKSAGEWKG</sequence>
<dbReference type="CDD" id="cd00082">
    <property type="entry name" value="HisKA"/>
    <property type="match status" value="1"/>
</dbReference>
<feature type="coiled-coil region" evidence="14">
    <location>
        <begin position="181"/>
        <end position="208"/>
    </location>
</feature>
<evidence type="ECO:0000256" key="3">
    <source>
        <dbReference type="ARBA" id="ARBA00012438"/>
    </source>
</evidence>
<dbReference type="PROSITE" id="PS50109">
    <property type="entry name" value="HIS_KIN"/>
    <property type="match status" value="1"/>
</dbReference>
<dbReference type="InterPro" id="IPR036097">
    <property type="entry name" value="HisK_dim/P_sf"/>
</dbReference>
<evidence type="ECO:0000256" key="11">
    <source>
        <dbReference type="ARBA" id="ARBA00022989"/>
    </source>
</evidence>
<evidence type="ECO:0000256" key="13">
    <source>
        <dbReference type="ARBA" id="ARBA00023136"/>
    </source>
</evidence>
<evidence type="ECO:0000256" key="10">
    <source>
        <dbReference type="ARBA" id="ARBA00022840"/>
    </source>
</evidence>
<dbReference type="GO" id="GO:0005886">
    <property type="term" value="C:plasma membrane"/>
    <property type="evidence" value="ECO:0007669"/>
    <property type="project" value="UniProtKB-SubCell"/>
</dbReference>
<dbReference type="InterPro" id="IPR036890">
    <property type="entry name" value="HATPase_C_sf"/>
</dbReference>
<dbReference type="Pfam" id="PF01627">
    <property type="entry name" value="Hpt"/>
    <property type="match status" value="1"/>
</dbReference>
<feature type="coiled-coil region" evidence="14">
    <location>
        <begin position="7"/>
        <end position="34"/>
    </location>
</feature>
<keyword evidence="5" id="KW-0597">Phosphoprotein</keyword>
<dbReference type="Pfam" id="PF02518">
    <property type="entry name" value="HATPase_c"/>
    <property type="match status" value="1"/>
</dbReference>
<dbReference type="SUPFAM" id="SSF47226">
    <property type="entry name" value="Histidine-containing phosphotransfer domain, HPT domain"/>
    <property type="match status" value="1"/>
</dbReference>
<evidence type="ECO:0000256" key="2">
    <source>
        <dbReference type="ARBA" id="ARBA00004651"/>
    </source>
</evidence>
<dbReference type="Gene3D" id="1.10.287.130">
    <property type="match status" value="1"/>
</dbReference>
<dbReference type="EC" id="2.7.13.3" evidence="3"/>
<dbReference type="Pfam" id="PF00512">
    <property type="entry name" value="HisKA"/>
    <property type="match status" value="1"/>
</dbReference>
<keyword evidence="9 18" id="KW-0418">Kinase</keyword>
<feature type="domain" description="HPt" evidence="17">
    <location>
        <begin position="610"/>
        <end position="704"/>
    </location>
</feature>
<dbReference type="SMART" id="SM00387">
    <property type="entry name" value="HATPase_c"/>
    <property type="match status" value="1"/>
</dbReference>
<dbReference type="AlphaFoldDB" id="A0A644W2A7"/>
<reference evidence="18" key="1">
    <citation type="submission" date="2019-08" db="EMBL/GenBank/DDBJ databases">
        <authorList>
            <person name="Kucharzyk K."/>
            <person name="Murdoch R.W."/>
            <person name="Higgins S."/>
            <person name="Loffler F."/>
        </authorList>
    </citation>
    <scope>NUCLEOTIDE SEQUENCE</scope>
</reference>
<comment type="caution">
    <text evidence="18">The sequence shown here is derived from an EMBL/GenBank/DDBJ whole genome shotgun (WGS) entry which is preliminary data.</text>
</comment>
<protein>
    <recommendedName>
        <fullName evidence="3">histidine kinase</fullName>
        <ecNumber evidence="3">2.7.13.3</ecNumber>
    </recommendedName>
</protein>
<feature type="domain" description="Response regulatory" evidence="16">
    <location>
        <begin position="459"/>
        <end position="579"/>
    </location>
</feature>
<evidence type="ECO:0000313" key="18">
    <source>
        <dbReference type="EMBL" id="MPL97859.1"/>
    </source>
</evidence>
<organism evidence="18">
    <name type="scientific">bioreactor metagenome</name>
    <dbReference type="NCBI Taxonomy" id="1076179"/>
    <lineage>
        <taxon>unclassified sequences</taxon>
        <taxon>metagenomes</taxon>
        <taxon>ecological metagenomes</taxon>
    </lineage>
</organism>
<evidence type="ECO:0000259" key="16">
    <source>
        <dbReference type="PROSITE" id="PS50110"/>
    </source>
</evidence>
<dbReference type="GO" id="GO:0005524">
    <property type="term" value="F:ATP binding"/>
    <property type="evidence" value="ECO:0007669"/>
    <property type="project" value="UniProtKB-KW"/>
</dbReference>
<evidence type="ECO:0000256" key="7">
    <source>
        <dbReference type="ARBA" id="ARBA00022692"/>
    </source>
</evidence>
<keyword evidence="6 18" id="KW-0808">Transferase</keyword>
<dbReference type="SUPFAM" id="SSF55874">
    <property type="entry name" value="ATPase domain of HSP90 chaperone/DNA topoisomerase II/histidine kinase"/>
    <property type="match status" value="1"/>
</dbReference>
<feature type="domain" description="Histidine kinase" evidence="15">
    <location>
        <begin position="215"/>
        <end position="436"/>
    </location>
</feature>
<dbReference type="PANTHER" id="PTHR45339">
    <property type="entry name" value="HYBRID SIGNAL TRANSDUCTION HISTIDINE KINASE J"/>
    <property type="match status" value="1"/>
</dbReference>
<evidence type="ECO:0000256" key="14">
    <source>
        <dbReference type="SAM" id="Coils"/>
    </source>
</evidence>
<evidence type="ECO:0000256" key="8">
    <source>
        <dbReference type="ARBA" id="ARBA00022741"/>
    </source>
</evidence>
<dbReference type="InterPro" id="IPR004358">
    <property type="entry name" value="Sig_transdc_His_kin-like_C"/>
</dbReference>
<name>A0A644W2A7_9ZZZZ</name>
<dbReference type="CDD" id="cd17546">
    <property type="entry name" value="REC_hyHK_CKI1_RcsC-like"/>
    <property type="match status" value="1"/>
</dbReference>
<dbReference type="FunFam" id="3.30.565.10:FF:000010">
    <property type="entry name" value="Sensor histidine kinase RcsC"/>
    <property type="match status" value="1"/>
</dbReference>
<dbReference type="InterPro" id="IPR011006">
    <property type="entry name" value="CheY-like_superfamily"/>
</dbReference>
<keyword evidence="10" id="KW-0067">ATP-binding</keyword>
<dbReference type="InterPro" id="IPR036641">
    <property type="entry name" value="HPT_dom_sf"/>
</dbReference>
<dbReference type="Gene3D" id="3.30.565.10">
    <property type="entry name" value="Histidine kinase-like ATPase, C-terminal domain"/>
    <property type="match status" value="1"/>
</dbReference>
<comment type="subcellular location">
    <subcellularLocation>
        <location evidence="2">Cell membrane</location>
        <topology evidence="2">Multi-pass membrane protein</topology>
    </subcellularLocation>
</comment>
<dbReference type="SMART" id="SM00388">
    <property type="entry name" value="HisKA"/>
    <property type="match status" value="1"/>
</dbReference>
<dbReference type="PROSITE" id="PS50894">
    <property type="entry name" value="HPT"/>
    <property type="match status" value="1"/>
</dbReference>
<proteinExistence type="predicted"/>
<dbReference type="SMART" id="SM00448">
    <property type="entry name" value="REC"/>
    <property type="match status" value="1"/>
</dbReference>
<keyword evidence="4" id="KW-1003">Cell membrane</keyword>
<dbReference type="InterPro" id="IPR005467">
    <property type="entry name" value="His_kinase_dom"/>
</dbReference>
<evidence type="ECO:0000256" key="4">
    <source>
        <dbReference type="ARBA" id="ARBA00022475"/>
    </source>
</evidence>
<comment type="catalytic activity">
    <reaction evidence="1">
        <text>ATP + protein L-histidine = ADP + protein N-phospho-L-histidine.</text>
        <dbReference type="EC" id="2.7.13.3"/>
    </reaction>
</comment>